<reference evidence="2 3" key="1">
    <citation type="submission" date="2014-04" db="EMBL/GenBank/DDBJ databases">
        <authorList>
            <consortium name="DOE Joint Genome Institute"/>
            <person name="Kuo A."/>
            <person name="Kohler A."/>
            <person name="Nagy L.G."/>
            <person name="Floudas D."/>
            <person name="Copeland A."/>
            <person name="Barry K.W."/>
            <person name="Cichocki N."/>
            <person name="Veneault-Fourrey C."/>
            <person name="LaButti K."/>
            <person name="Lindquist E.A."/>
            <person name="Lipzen A."/>
            <person name="Lundell T."/>
            <person name="Morin E."/>
            <person name="Murat C."/>
            <person name="Sun H."/>
            <person name="Tunlid A."/>
            <person name="Henrissat B."/>
            <person name="Grigoriev I.V."/>
            <person name="Hibbett D.S."/>
            <person name="Martin F."/>
            <person name="Nordberg H.P."/>
            <person name="Cantor M.N."/>
            <person name="Hua S.X."/>
        </authorList>
    </citation>
    <scope>NUCLEOTIDE SEQUENCE [LARGE SCALE GENOMIC DNA]</scope>
    <source>
        <strain evidence="2 3">Foug A</strain>
    </source>
</reference>
<name>A0A0C3CW52_9AGAM</name>
<accession>A0A0C3CW52</accession>
<evidence type="ECO:0000256" key="1">
    <source>
        <dbReference type="SAM" id="MobiDB-lite"/>
    </source>
</evidence>
<dbReference type="HOGENOM" id="CLU_1886969_0_0_1"/>
<proteinExistence type="predicted"/>
<dbReference type="AlphaFoldDB" id="A0A0C3CW52"/>
<organism evidence="2 3">
    <name type="scientific">Scleroderma citrinum Foug A</name>
    <dbReference type="NCBI Taxonomy" id="1036808"/>
    <lineage>
        <taxon>Eukaryota</taxon>
        <taxon>Fungi</taxon>
        <taxon>Dikarya</taxon>
        <taxon>Basidiomycota</taxon>
        <taxon>Agaricomycotina</taxon>
        <taxon>Agaricomycetes</taxon>
        <taxon>Agaricomycetidae</taxon>
        <taxon>Boletales</taxon>
        <taxon>Sclerodermatineae</taxon>
        <taxon>Sclerodermataceae</taxon>
        <taxon>Scleroderma</taxon>
    </lineage>
</organism>
<dbReference type="InParanoid" id="A0A0C3CW52"/>
<keyword evidence="3" id="KW-1185">Reference proteome</keyword>
<evidence type="ECO:0000313" key="3">
    <source>
        <dbReference type="Proteomes" id="UP000053989"/>
    </source>
</evidence>
<evidence type="ECO:0000313" key="2">
    <source>
        <dbReference type="EMBL" id="KIM52790.1"/>
    </source>
</evidence>
<dbReference type="EMBL" id="KN822199">
    <property type="protein sequence ID" value="KIM52790.1"/>
    <property type="molecule type" value="Genomic_DNA"/>
</dbReference>
<gene>
    <name evidence="2" type="ORF">SCLCIDRAFT_32372</name>
</gene>
<protein>
    <submittedName>
        <fullName evidence="2">Uncharacterized protein</fullName>
    </submittedName>
</protein>
<feature type="region of interest" description="Disordered" evidence="1">
    <location>
        <begin position="58"/>
        <end position="86"/>
    </location>
</feature>
<sequence>MEKGDPSLKIPPGLLDDVEEWGSWRLINETQKLYSPSSFWWLTVSLVQKKRCASSLAQPDTYKPMQKDPKEKILDDRPREDDDIPPASLLYDGFGQFLDIFAGDANVESFSDVKASELQFAIDEFAQLMCGFGGF</sequence>
<dbReference type="Proteomes" id="UP000053989">
    <property type="component" value="Unassembled WGS sequence"/>
</dbReference>
<reference evidence="3" key="2">
    <citation type="submission" date="2015-01" db="EMBL/GenBank/DDBJ databases">
        <title>Evolutionary Origins and Diversification of the Mycorrhizal Mutualists.</title>
        <authorList>
            <consortium name="DOE Joint Genome Institute"/>
            <consortium name="Mycorrhizal Genomics Consortium"/>
            <person name="Kohler A."/>
            <person name="Kuo A."/>
            <person name="Nagy L.G."/>
            <person name="Floudas D."/>
            <person name="Copeland A."/>
            <person name="Barry K.W."/>
            <person name="Cichocki N."/>
            <person name="Veneault-Fourrey C."/>
            <person name="LaButti K."/>
            <person name="Lindquist E.A."/>
            <person name="Lipzen A."/>
            <person name="Lundell T."/>
            <person name="Morin E."/>
            <person name="Murat C."/>
            <person name="Riley R."/>
            <person name="Ohm R."/>
            <person name="Sun H."/>
            <person name="Tunlid A."/>
            <person name="Henrissat B."/>
            <person name="Grigoriev I.V."/>
            <person name="Hibbett D.S."/>
            <person name="Martin F."/>
        </authorList>
    </citation>
    <scope>NUCLEOTIDE SEQUENCE [LARGE SCALE GENOMIC DNA]</scope>
    <source>
        <strain evidence="3">Foug A</strain>
    </source>
</reference>
<feature type="compositionally biased region" description="Basic and acidic residues" evidence="1">
    <location>
        <begin position="65"/>
        <end position="80"/>
    </location>
</feature>